<dbReference type="CDD" id="cd11599">
    <property type="entry name" value="HDAC_classII_2"/>
    <property type="match status" value="1"/>
</dbReference>
<evidence type="ECO:0000256" key="6">
    <source>
        <dbReference type="ARBA" id="ARBA00022853"/>
    </source>
</evidence>
<dbReference type="PANTHER" id="PTHR10625:SF5">
    <property type="entry name" value="HISTONE DEACETYLASE"/>
    <property type="match status" value="1"/>
</dbReference>
<accession>A0AAV1TMA7</accession>
<dbReference type="InterPro" id="IPR000286">
    <property type="entry name" value="HDACs"/>
</dbReference>
<evidence type="ECO:0000256" key="7">
    <source>
        <dbReference type="ARBA" id="ARBA00023015"/>
    </source>
</evidence>
<keyword evidence="5" id="KW-0378">Hydrolase</keyword>
<evidence type="ECO:0000256" key="2">
    <source>
        <dbReference type="ARBA" id="ARBA00007738"/>
    </source>
</evidence>
<comment type="subcellular location">
    <subcellularLocation>
        <location evidence="1">Nucleus</location>
    </subcellularLocation>
</comment>
<evidence type="ECO:0000259" key="10">
    <source>
        <dbReference type="Pfam" id="PF00850"/>
    </source>
</evidence>
<evidence type="ECO:0000313" key="12">
    <source>
        <dbReference type="Proteomes" id="UP001162060"/>
    </source>
</evidence>
<dbReference type="Gene3D" id="3.40.800.20">
    <property type="entry name" value="Histone deacetylase domain"/>
    <property type="match status" value="1"/>
</dbReference>
<keyword evidence="6" id="KW-0156">Chromatin regulator</keyword>
<dbReference type="Proteomes" id="UP001162060">
    <property type="component" value="Unassembled WGS sequence"/>
</dbReference>
<protein>
    <recommendedName>
        <fullName evidence="3">histone deacetylase</fullName>
        <ecNumber evidence="3">3.5.1.98</ecNumber>
    </recommendedName>
</protein>
<dbReference type="PRINTS" id="PR01270">
    <property type="entry name" value="HDASUPER"/>
</dbReference>
<proteinExistence type="inferred from homology"/>
<dbReference type="SUPFAM" id="SSF52768">
    <property type="entry name" value="Arginase/deacetylase"/>
    <property type="match status" value="1"/>
</dbReference>
<evidence type="ECO:0000256" key="8">
    <source>
        <dbReference type="ARBA" id="ARBA00023163"/>
    </source>
</evidence>
<evidence type="ECO:0000256" key="5">
    <source>
        <dbReference type="ARBA" id="ARBA00022801"/>
    </source>
</evidence>
<dbReference type="AlphaFoldDB" id="A0AAV1TMA7"/>
<sequence length="425" mass="46815">MLNLPLRSLLVSNFLTHNDYECLLHVCHAWQDIVASVCYGARSLLLTSDVCRLHNLPRVAERPERLDVVLQRLTARFPWLEPERSLPAATDRQLQSVHKQAYIHMVLSMGEKVERSMAALDALARTPPSHVSPTDNALATDCLPAPSPSPTARRAVALTAAQKTHLRQFESVPIGEDMSLMRHSVTAARVAAGGAGLAVDRVLHEGWPSRNAFCVVRPPGHHASACRTKGFCVFNNVAIAAFHAIATYHLRRVVIVDLDVHHGNGTQEVIEREPRALYISMHQRAPWFPHSGFASEIGHYGNILNVPIRAHSSAQNYRAQFTAKVLPCIRTFCPQLVIISMGFDGSLRDPMGELQLDASDFYWLTSALCQVAWDCCEGKLVSVLEGGYHLGALADGAEQHMQALLHGSCRPDGFGVIEKEGTKRS</sequence>
<organism evidence="11 12">
    <name type="scientific">Peronospora matthiolae</name>
    <dbReference type="NCBI Taxonomy" id="2874970"/>
    <lineage>
        <taxon>Eukaryota</taxon>
        <taxon>Sar</taxon>
        <taxon>Stramenopiles</taxon>
        <taxon>Oomycota</taxon>
        <taxon>Peronosporomycetes</taxon>
        <taxon>Peronosporales</taxon>
        <taxon>Peronosporaceae</taxon>
        <taxon>Peronospora</taxon>
    </lineage>
</organism>
<dbReference type="GO" id="GO:0040029">
    <property type="term" value="P:epigenetic regulation of gene expression"/>
    <property type="evidence" value="ECO:0007669"/>
    <property type="project" value="TreeGrafter"/>
</dbReference>
<evidence type="ECO:0000256" key="1">
    <source>
        <dbReference type="ARBA" id="ARBA00004123"/>
    </source>
</evidence>
<dbReference type="GO" id="GO:0141221">
    <property type="term" value="F:histone deacetylase activity, hydrolytic mechanism"/>
    <property type="evidence" value="ECO:0007669"/>
    <property type="project" value="UniProtKB-EC"/>
</dbReference>
<dbReference type="GO" id="GO:0000118">
    <property type="term" value="C:histone deacetylase complex"/>
    <property type="evidence" value="ECO:0007669"/>
    <property type="project" value="TreeGrafter"/>
</dbReference>
<dbReference type="PANTHER" id="PTHR10625">
    <property type="entry name" value="HISTONE DEACETYLASE HDAC1-RELATED"/>
    <property type="match status" value="1"/>
</dbReference>
<dbReference type="InterPro" id="IPR023696">
    <property type="entry name" value="Ureohydrolase_dom_sf"/>
</dbReference>
<keyword evidence="4" id="KW-0678">Repressor</keyword>
<keyword evidence="8" id="KW-0804">Transcription</keyword>
<dbReference type="EC" id="3.5.1.98" evidence="3"/>
<dbReference type="Pfam" id="PF00850">
    <property type="entry name" value="Hist_deacetyl"/>
    <property type="match status" value="1"/>
</dbReference>
<evidence type="ECO:0000256" key="3">
    <source>
        <dbReference type="ARBA" id="ARBA00012111"/>
    </source>
</evidence>
<dbReference type="GO" id="GO:0005737">
    <property type="term" value="C:cytoplasm"/>
    <property type="evidence" value="ECO:0007669"/>
    <property type="project" value="TreeGrafter"/>
</dbReference>
<dbReference type="InterPro" id="IPR037138">
    <property type="entry name" value="His_deacetylse_dom_sf"/>
</dbReference>
<evidence type="ECO:0000256" key="9">
    <source>
        <dbReference type="ARBA" id="ARBA00023242"/>
    </source>
</evidence>
<evidence type="ECO:0000256" key="4">
    <source>
        <dbReference type="ARBA" id="ARBA00022491"/>
    </source>
</evidence>
<feature type="domain" description="Histone deacetylase" evidence="10">
    <location>
        <begin position="61"/>
        <end position="404"/>
    </location>
</feature>
<keyword evidence="7" id="KW-0805">Transcription regulation</keyword>
<dbReference type="EMBL" id="CAKLBY020000065">
    <property type="protein sequence ID" value="CAK7922030.1"/>
    <property type="molecule type" value="Genomic_DNA"/>
</dbReference>
<evidence type="ECO:0000313" key="11">
    <source>
        <dbReference type="EMBL" id="CAK7922030.1"/>
    </source>
</evidence>
<dbReference type="InterPro" id="IPR023801">
    <property type="entry name" value="His_deacetylse_dom"/>
</dbReference>
<gene>
    <name evidence="11" type="ORF">PM001_LOCUS7423</name>
</gene>
<comment type="similarity">
    <text evidence="2">Belongs to the histone deacetylase family. HD type 2 subfamily.</text>
</comment>
<keyword evidence="9" id="KW-0539">Nucleus</keyword>
<name>A0AAV1TMA7_9STRA</name>
<comment type="caution">
    <text evidence="11">The sequence shown here is derived from an EMBL/GenBank/DDBJ whole genome shotgun (WGS) entry which is preliminary data.</text>
</comment>
<reference evidence="11" key="1">
    <citation type="submission" date="2024-01" db="EMBL/GenBank/DDBJ databases">
        <authorList>
            <person name="Webb A."/>
        </authorList>
    </citation>
    <scope>NUCLEOTIDE SEQUENCE</scope>
    <source>
        <strain evidence="11">Pm1</strain>
    </source>
</reference>